<organism evidence="2 3">
    <name type="scientific">Athelia psychrophila</name>
    <dbReference type="NCBI Taxonomy" id="1759441"/>
    <lineage>
        <taxon>Eukaryota</taxon>
        <taxon>Fungi</taxon>
        <taxon>Dikarya</taxon>
        <taxon>Basidiomycota</taxon>
        <taxon>Agaricomycotina</taxon>
        <taxon>Agaricomycetes</taxon>
        <taxon>Agaricomycetidae</taxon>
        <taxon>Atheliales</taxon>
        <taxon>Atheliaceae</taxon>
        <taxon>Athelia</taxon>
    </lineage>
</organism>
<feature type="region of interest" description="Disordered" evidence="1">
    <location>
        <begin position="384"/>
        <end position="464"/>
    </location>
</feature>
<sequence length="524" mass="57279">MAAIHPTPSSIPERRRRTPEIINVDELDDDIVPRPRQRRRVHQPSDRDVIVISDGDDDNEPEAGPSQPRTNREFRVRPLGALSEYMTSEGRRMRSPQIIRQPSVVPPVPTLPRHLRGGYLSMPMHRVPPPHPTDIVRPIDRPFTFEATMEPPPRDRTAPPLAPAPASHHVPVMGLGGALLATRNYPLVRTAAGPRHRGPQEPAAAGPRRNNFWSLGNLGLFGRAHDPEHADDDDADARHGAFDDRMLLELLAGEWDDMAMARHSAERPLFMSAHHPGRRVRHFEPEYKSAYTHRGKPEPGFTSDFAPPAADADAGDFAAPPSSSSSSDPSPGDGASTILVCARCLDPLLTSDSATGEEHARRRIWALRCGHMLDGKCVAELMQPAPRPHHSGPGSGGGAMWVEIGSGKGKGKATEPADDEHEHEHDELLLRAAAPEPTMRSRLRPRHGPNNSSPSRLAATPAPSILRVASRAKGKGKGKTKAPQVEQAFEWACPVPGCHHEHRSVLVDGKWGPDEKRGAIAMYV</sequence>
<keyword evidence="3" id="KW-1185">Reference proteome</keyword>
<feature type="region of interest" description="Disordered" evidence="1">
    <location>
        <begin position="1"/>
        <end position="73"/>
    </location>
</feature>
<protein>
    <submittedName>
        <fullName evidence="2">Uncharacterized protein</fullName>
    </submittedName>
</protein>
<evidence type="ECO:0000313" key="3">
    <source>
        <dbReference type="Proteomes" id="UP000076532"/>
    </source>
</evidence>
<dbReference type="STRING" id="436010.A0A166L7X0"/>
<evidence type="ECO:0000313" key="2">
    <source>
        <dbReference type="EMBL" id="KZP22670.1"/>
    </source>
</evidence>
<accession>A0A166L7X0</accession>
<dbReference type="EMBL" id="KV417538">
    <property type="protein sequence ID" value="KZP22670.1"/>
    <property type="molecule type" value="Genomic_DNA"/>
</dbReference>
<dbReference type="AlphaFoldDB" id="A0A166L7X0"/>
<feature type="compositionally biased region" description="Low complexity" evidence="1">
    <location>
        <begin position="1"/>
        <end position="11"/>
    </location>
</feature>
<feature type="compositionally biased region" description="Low complexity" evidence="1">
    <location>
        <begin position="303"/>
        <end position="334"/>
    </location>
</feature>
<evidence type="ECO:0000256" key="1">
    <source>
        <dbReference type="SAM" id="MobiDB-lite"/>
    </source>
</evidence>
<dbReference type="OrthoDB" id="2507647at2759"/>
<reference evidence="2 3" key="1">
    <citation type="journal article" date="2016" name="Mol. Biol. Evol.">
        <title>Comparative Genomics of Early-Diverging Mushroom-Forming Fungi Provides Insights into the Origins of Lignocellulose Decay Capabilities.</title>
        <authorList>
            <person name="Nagy L.G."/>
            <person name="Riley R."/>
            <person name="Tritt A."/>
            <person name="Adam C."/>
            <person name="Daum C."/>
            <person name="Floudas D."/>
            <person name="Sun H."/>
            <person name="Yadav J.S."/>
            <person name="Pangilinan J."/>
            <person name="Larsson K.H."/>
            <person name="Matsuura K."/>
            <person name="Barry K."/>
            <person name="Labutti K."/>
            <person name="Kuo R."/>
            <person name="Ohm R.A."/>
            <person name="Bhattacharya S.S."/>
            <person name="Shirouzu T."/>
            <person name="Yoshinaga Y."/>
            <person name="Martin F.M."/>
            <person name="Grigoriev I.V."/>
            <person name="Hibbett D.S."/>
        </authorList>
    </citation>
    <scope>NUCLEOTIDE SEQUENCE [LARGE SCALE GENOMIC DNA]</scope>
    <source>
        <strain evidence="2 3">CBS 109695</strain>
    </source>
</reference>
<proteinExistence type="predicted"/>
<feature type="region of interest" description="Disordered" evidence="1">
    <location>
        <begin position="291"/>
        <end position="334"/>
    </location>
</feature>
<feature type="compositionally biased region" description="Basic and acidic residues" evidence="1">
    <location>
        <begin position="412"/>
        <end position="429"/>
    </location>
</feature>
<dbReference type="Proteomes" id="UP000076532">
    <property type="component" value="Unassembled WGS sequence"/>
</dbReference>
<gene>
    <name evidence="2" type="ORF">FIBSPDRAFT_931049</name>
</gene>
<name>A0A166L7X0_9AGAM</name>